<protein>
    <submittedName>
        <fullName evidence="6">(P)ppGpp synthetase, RelA/SpoT family</fullName>
    </submittedName>
</protein>
<dbReference type="AlphaFoldDB" id="A0A0S7BAW6"/>
<dbReference type="Pfam" id="PF13291">
    <property type="entry name" value="ACT_4"/>
    <property type="match status" value="1"/>
</dbReference>
<dbReference type="CDD" id="cd01668">
    <property type="entry name" value="TGS_RSH"/>
    <property type="match status" value="1"/>
</dbReference>
<dbReference type="FunFam" id="3.30.460.10:FF:000001">
    <property type="entry name" value="GTP pyrophosphokinase RelA"/>
    <property type="match status" value="1"/>
</dbReference>
<dbReference type="InterPro" id="IPR033655">
    <property type="entry name" value="TGS_RelA/SpoT"/>
</dbReference>
<dbReference type="Pfam" id="PF19296">
    <property type="entry name" value="RelA_AH_RIS"/>
    <property type="match status" value="1"/>
</dbReference>
<dbReference type="InterPro" id="IPR002912">
    <property type="entry name" value="ACT_dom"/>
</dbReference>
<evidence type="ECO:0000313" key="7">
    <source>
        <dbReference type="Proteomes" id="UP000055060"/>
    </source>
</evidence>
<dbReference type="InterPro" id="IPR045600">
    <property type="entry name" value="RelA/SpoT_AH_RIS"/>
</dbReference>
<dbReference type="PROSITE" id="PS51831">
    <property type="entry name" value="HD"/>
    <property type="match status" value="1"/>
</dbReference>
<dbReference type="InterPro" id="IPR045865">
    <property type="entry name" value="ACT-like_dom_sf"/>
</dbReference>
<dbReference type="InterPro" id="IPR006674">
    <property type="entry name" value="HD_domain"/>
</dbReference>
<evidence type="ECO:0000259" key="3">
    <source>
        <dbReference type="PROSITE" id="PS51671"/>
    </source>
</evidence>
<dbReference type="SMART" id="SM00471">
    <property type="entry name" value="HDc"/>
    <property type="match status" value="1"/>
</dbReference>
<evidence type="ECO:0000256" key="2">
    <source>
        <dbReference type="RuleBase" id="RU003847"/>
    </source>
</evidence>
<gene>
    <name evidence="6" type="ORF">LARV_02640</name>
</gene>
<dbReference type="PROSITE" id="PS51671">
    <property type="entry name" value="ACT"/>
    <property type="match status" value="1"/>
</dbReference>
<dbReference type="PANTHER" id="PTHR21262">
    <property type="entry name" value="GUANOSINE-3',5'-BIS DIPHOSPHATE 3'-PYROPHOSPHOHYDROLASE"/>
    <property type="match status" value="1"/>
</dbReference>
<dbReference type="Proteomes" id="UP000055060">
    <property type="component" value="Unassembled WGS sequence"/>
</dbReference>
<dbReference type="PANTHER" id="PTHR21262:SF31">
    <property type="entry name" value="GTP PYROPHOSPHOKINASE"/>
    <property type="match status" value="1"/>
</dbReference>
<dbReference type="CDD" id="cd00077">
    <property type="entry name" value="HDc"/>
    <property type="match status" value="1"/>
</dbReference>
<dbReference type="InterPro" id="IPR012675">
    <property type="entry name" value="Beta-grasp_dom_sf"/>
</dbReference>
<dbReference type="Gene3D" id="3.10.20.30">
    <property type="match status" value="1"/>
</dbReference>
<name>A0A0S7BAW6_9CHLR</name>
<comment type="similarity">
    <text evidence="2">Belongs to the relA/spoT family.</text>
</comment>
<evidence type="ECO:0000313" key="6">
    <source>
        <dbReference type="EMBL" id="GAP14863.1"/>
    </source>
</evidence>
<dbReference type="InterPro" id="IPR004811">
    <property type="entry name" value="RelA/Spo_fam"/>
</dbReference>
<dbReference type="FunFam" id="3.10.20.30:FF:000002">
    <property type="entry name" value="GTP pyrophosphokinase (RelA/SpoT)"/>
    <property type="match status" value="1"/>
</dbReference>
<dbReference type="EMBL" id="DF967972">
    <property type="protein sequence ID" value="GAP14863.1"/>
    <property type="molecule type" value="Genomic_DNA"/>
</dbReference>
<dbReference type="Gene3D" id="3.30.70.260">
    <property type="match status" value="1"/>
</dbReference>
<evidence type="ECO:0000259" key="4">
    <source>
        <dbReference type="PROSITE" id="PS51831"/>
    </source>
</evidence>
<dbReference type="GO" id="GO:0015969">
    <property type="term" value="P:guanosine tetraphosphate metabolic process"/>
    <property type="evidence" value="ECO:0007669"/>
    <property type="project" value="InterPro"/>
</dbReference>
<dbReference type="InterPro" id="IPR043519">
    <property type="entry name" value="NT_sf"/>
</dbReference>
<dbReference type="PROSITE" id="PS51880">
    <property type="entry name" value="TGS"/>
    <property type="match status" value="1"/>
</dbReference>
<keyword evidence="7" id="KW-1185">Reference proteome</keyword>
<dbReference type="SUPFAM" id="SSF81271">
    <property type="entry name" value="TGS-like"/>
    <property type="match status" value="1"/>
</dbReference>
<dbReference type="Pfam" id="PF04607">
    <property type="entry name" value="RelA_SpoT"/>
    <property type="match status" value="1"/>
</dbReference>
<reference evidence="6" key="1">
    <citation type="submission" date="2015-07" db="EMBL/GenBank/DDBJ databases">
        <title>Draft Genome Sequences of Anaerolinea thermolimosa IMO-1, Bellilinea caldifistulae GOMI-1, Leptolinea tardivitalis YMTK-2, Levilinea saccharolytica KIBI-1,Longilinea arvoryzae KOME-1, Previously Described as Members of the Anaerolineaceae (Chloroflexi).</title>
        <authorList>
            <person name="Sekiguchi Y."/>
            <person name="Ohashi A."/>
            <person name="Matsuura N."/>
            <person name="Tourlousse M.D."/>
        </authorList>
    </citation>
    <scope>NUCLEOTIDE SEQUENCE [LARGE SCALE GENOMIC DNA]</scope>
    <source>
        <strain evidence="6">KOME-1</strain>
    </source>
</reference>
<accession>A0A0S7BAW6</accession>
<dbReference type="InterPro" id="IPR012676">
    <property type="entry name" value="TGS-like"/>
</dbReference>
<dbReference type="Gene3D" id="3.30.460.10">
    <property type="entry name" value="Beta Polymerase, domain 2"/>
    <property type="match status" value="1"/>
</dbReference>
<dbReference type="SUPFAM" id="SSF109604">
    <property type="entry name" value="HD-domain/PDEase-like"/>
    <property type="match status" value="1"/>
</dbReference>
<feature type="domain" description="ACT" evidence="3">
    <location>
        <begin position="679"/>
        <end position="752"/>
    </location>
</feature>
<dbReference type="NCBIfam" id="TIGR00691">
    <property type="entry name" value="spoT_relA"/>
    <property type="match status" value="1"/>
</dbReference>
<comment type="function">
    <text evidence="2">In eubacteria ppGpp (guanosine 3'-diphosphate 5'-diphosphate) is a mediator of the stringent response that coordinates a variety of cellular activities in response to changes in nutritional abundance.</text>
</comment>
<dbReference type="SMART" id="SM00954">
    <property type="entry name" value="RelA_SpoT"/>
    <property type="match status" value="1"/>
</dbReference>
<dbReference type="GO" id="GO:0005886">
    <property type="term" value="C:plasma membrane"/>
    <property type="evidence" value="ECO:0007669"/>
    <property type="project" value="TreeGrafter"/>
</dbReference>
<sequence length="753" mass="85440">MQTSFLDGLMQALPESYSVIDRELIQRAYYFAEKAHAGQKRASGEPYITHCVAVATILAELRVPPAVVVAGLLHDTVEDTDVTLVDIKREFSEEIANLVDGVTKLTNLPRVSRGDQHEQELEPQPVPVAGTAQETAAAEAAAAEAAAMRSRKRDLANETLRKVFLAMGEDIRVVLIKLADRLHNMRTLGYMPENKRLRIARETLDIFAPLANRLGIWEIKWELEDLGFRYTNPEKYKEIAENLAERRSDREKQIEQIIQRLAKMMEDNNIKAEISGRPKHIYSIYHKMIDRGKAFDMVLDLRGVRMIVPDIPSCYAALGVIHTHWRPVPHEFDDYIAAPKDNFYQSLHTAVFYDDGKPLEVQIRTAEMHQNAEYGIAAHWRYKEKKGGMDEIYEKRINWLRRIMEWRQEVEDAAEFVDGMKTDVFQDRVYVFTPRGDIIDLPAGSTPIDFAYHVHTEIGNRCRGAKINGKLVNLDYILHTGDQVEVLTAKQGGPSRDWLNSNLGLVKTQRARSKIRQWFKEQDREQNLSQGKAIFDRELRRLGMTDIDLDHLAQQFEFKTADDLYVALGCGDISLGRIMNRLSELSSEKNEFDLLPETRPTAEPRASSNGVNVLGLKGILTTIAHCCNPAPGDEIIGYVTRGRGATIHRLDCPNILRLTDRERLVKVSWGEVKKTYPITIQIKAYDRQGLMGDISNILSNEGINLLDIGLKVAHNLATIKLVIEVGDITQLSRTLTRIENLPNVMEAHRLKPG</sequence>
<dbReference type="Gene3D" id="1.10.3210.10">
    <property type="entry name" value="Hypothetical protein af1432"/>
    <property type="match status" value="1"/>
</dbReference>
<dbReference type="Pfam" id="PF13328">
    <property type="entry name" value="HD_4"/>
    <property type="match status" value="1"/>
</dbReference>
<feature type="domain" description="HD" evidence="4">
    <location>
        <begin position="47"/>
        <end position="185"/>
    </location>
</feature>
<dbReference type="SUPFAM" id="SSF55021">
    <property type="entry name" value="ACT-like"/>
    <property type="match status" value="1"/>
</dbReference>
<dbReference type="OrthoDB" id="9805041at2"/>
<evidence type="ECO:0000259" key="5">
    <source>
        <dbReference type="PROSITE" id="PS51880"/>
    </source>
</evidence>
<dbReference type="RefSeq" id="WP_083522559.1">
    <property type="nucleotide sequence ID" value="NZ_DF967972.1"/>
</dbReference>
<evidence type="ECO:0000256" key="1">
    <source>
        <dbReference type="ARBA" id="ARBA00025704"/>
    </source>
</evidence>
<feature type="domain" description="TGS" evidence="5">
    <location>
        <begin position="427"/>
        <end position="488"/>
    </location>
</feature>
<proteinExistence type="inferred from homology"/>
<dbReference type="CDD" id="cd05399">
    <property type="entry name" value="NT_Rel-Spo_like"/>
    <property type="match status" value="1"/>
</dbReference>
<dbReference type="InterPro" id="IPR003607">
    <property type="entry name" value="HD/PDEase_dom"/>
</dbReference>
<dbReference type="CDD" id="cd04876">
    <property type="entry name" value="ACT_RelA-SpoT"/>
    <property type="match status" value="1"/>
</dbReference>
<organism evidence="6">
    <name type="scientific">Longilinea arvoryzae</name>
    <dbReference type="NCBI Taxonomy" id="360412"/>
    <lineage>
        <taxon>Bacteria</taxon>
        <taxon>Bacillati</taxon>
        <taxon>Chloroflexota</taxon>
        <taxon>Anaerolineae</taxon>
        <taxon>Anaerolineales</taxon>
        <taxon>Anaerolineaceae</taxon>
        <taxon>Longilinea</taxon>
    </lineage>
</organism>
<dbReference type="Pfam" id="PF02824">
    <property type="entry name" value="TGS"/>
    <property type="match status" value="1"/>
</dbReference>
<comment type="pathway">
    <text evidence="1">Purine metabolism.</text>
</comment>
<dbReference type="STRING" id="360412.LARV_02640"/>
<dbReference type="InterPro" id="IPR004095">
    <property type="entry name" value="TGS"/>
</dbReference>
<dbReference type="InterPro" id="IPR007685">
    <property type="entry name" value="RelA_SpoT"/>
</dbReference>
<dbReference type="SUPFAM" id="SSF81301">
    <property type="entry name" value="Nucleotidyltransferase"/>
    <property type="match status" value="1"/>
</dbReference>